<dbReference type="GO" id="GO:0032958">
    <property type="term" value="P:inositol phosphate biosynthetic process"/>
    <property type="evidence" value="ECO:0007669"/>
    <property type="project" value="InterPro"/>
</dbReference>
<accession>A0A5C3KEL0</accession>
<dbReference type="PANTHER" id="PTHR12400">
    <property type="entry name" value="INOSITOL POLYPHOSPHATE KINASE"/>
    <property type="match status" value="1"/>
</dbReference>
<sequence length="328" mass="35948">MATVLANQVGGHAGVMTAEDGSLIIKPCLKRELEFYRLLQNSTEDNFVKLSKFTPKFLGTLTLEGQLSGQTAEGVVQIEPVQAAEKESIVLENLTYKFSKPNVLDIKLGTVLYDEGASEDKVQRMIKTAKETTSFETGVRLTGFQVYDNHTQLAVNTPKSYGKSIKPSDLADGIAKFFPVGLTRGDEEPSEEGRLGLPAQTILPILTSIRSEIAQIKEALSGIDMRMVGGSLLVVYEADWEKAAVGIKNYLETPPEDRDDVDDEEDDEEESDAEDQAPPRAFNVKLIDFAHTKVEAGLGPDEGVLLGVNTVLNLLDGRINQIKDKYKL</sequence>
<dbReference type="InterPro" id="IPR038286">
    <property type="entry name" value="IPK_sf"/>
</dbReference>
<evidence type="ECO:0000256" key="1">
    <source>
        <dbReference type="ARBA" id="ARBA00007374"/>
    </source>
</evidence>
<dbReference type="GO" id="GO:0000824">
    <property type="term" value="F:inositol-1,4,5,6-tetrakisphosphate 3-kinase activity"/>
    <property type="evidence" value="ECO:0007669"/>
    <property type="project" value="TreeGrafter"/>
</dbReference>
<dbReference type="Gene3D" id="3.30.470.160">
    <property type="entry name" value="Inositol polyphosphate kinase"/>
    <property type="match status" value="1"/>
</dbReference>
<gene>
    <name evidence="6" type="ORF">FA15DRAFT_689783</name>
</gene>
<evidence type="ECO:0000313" key="6">
    <source>
        <dbReference type="EMBL" id="TFK18378.1"/>
    </source>
</evidence>
<dbReference type="InterPro" id="IPR005522">
    <property type="entry name" value="IPK"/>
</dbReference>
<dbReference type="GO" id="GO:0046854">
    <property type="term" value="P:phosphatidylinositol phosphate biosynthetic process"/>
    <property type="evidence" value="ECO:0007669"/>
    <property type="project" value="TreeGrafter"/>
</dbReference>
<dbReference type="EC" id="2.7.-.-" evidence="4"/>
<evidence type="ECO:0000256" key="3">
    <source>
        <dbReference type="ARBA" id="ARBA00022777"/>
    </source>
</evidence>
<protein>
    <recommendedName>
        <fullName evidence="4">Kinase</fullName>
        <ecNumber evidence="4">2.7.-.-</ecNumber>
    </recommendedName>
</protein>
<dbReference type="AlphaFoldDB" id="A0A5C3KEL0"/>
<proteinExistence type="inferred from homology"/>
<dbReference type="PANTHER" id="PTHR12400:SF108">
    <property type="entry name" value="KINASE"/>
    <property type="match status" value="1"/>
</dbReference>
<evidence type="ECO:0000256" key="2">
    <source>
        <dbReference type="ARBA" id="ARBA00022679"/>
    </source>
</evidence>
<dbReference type="GO" id="GO:0005737">
    <property type="term" value="C:cytoplasm"/>
    <property type="evidence" value="ECO:0007669"/>
    <property type="project" value="TreeGrafter"/>
</dbReference>
<dbReference type="OrthoDB" id="338650at2759"/>
<reference evidence="6 7" key="1">
    <citation type="journal article" date="2019" name="Nat. Ecol. Evol.">
        <title>Megaphylogeny resolves global patterns of mushroom evolution.</title>
        <authorList>
            <person name="Varga T."/>
            <person name="Krizsan K."/>
            <person name="Foldi C."/>
            <person name="Dima B."/>
            <person name="Sanchez-Garcia M."/>
            <person name="Sanchez-Ramirez S."/>
            <person name="Szollosi G.J."/>
            <person name="Szarkandi J.G."/>
            <person name="Papp V."/>
            <person name="Albert L."/>
            <person name="Andreopoulos W."/>
            <person name="Angelini C."/>
            <person name="Antonin V."/>
            <person name="Barry K.W."/>
            <person name="Bougher N.L."/>
            <person name="Buchanan P."/>
            <person name="Buyck B."/>
            <person name="Bense V."/>
            <person name="Catcheside P."/>
            <person name="Chovatia M."/>
            <person name="Cooper J."/>
            <person name="Damon W."/>
            <person name="Desjardin D."/>
            <person name="Finy P."/>
            <person name="Geml J."/>
            <person name="Haridas S."/>
            <person name="Hughes K."/>
            <person name="Justo A."/>
            <person name="Karasinski D."/>
            <person name="Kautmanova I."/>
            <person name="Kiss B."/>
            <person name="Kocsube S."/>
            <person name="Kotiranta H."/>
            <person name="LaButti K.M."/>
            <person name="Lechner B.E."/>
            <person name="Liimatainen K."/>
            <person name="Lipzen A."/>
            <person name="Lukacs Z."/>
            <person name="Mihaltcheva S."/>
            <person name="Morgado L.N."/>
            <person name="Niskanen T."/>
            <person name="Noordeloos M.E."/>
            <person name="Ohm R.A."/>
            <person name="Ortiz-Santana B."/>
            <person name="Ovrebo C."/>
            <person name="Racz N."/>
            <person name="Riley R."/>
            <person name="Savchenko A."/>
            <person name="Shiryaev A."/>
            <person name="Soop K."/>
            <person name="Spirin V."/>
            <person name="Szebenyi C."/>
            <person name="Tomsovsky M."/>
            <person name="Tulloss R.E."/>
            <person name="Uehling J."/>
            <person name="Grigoriev I.V."/>
            <person name="Vagvolgyi C."/>
            <person name="Papp T."/>
            <person name="Martin F.M."/>
            <person name="Miettinen O."/>
            <person name="Hibbett D.S."/>
            <person name="Nagy L.G."/>
        </authorList>
    </citation>
    <scope>NUCLEOTIDE SEQUENCE [LARGE SCALE GENOMIC DNA]</scope>
    <source>
        <strain evidence="6 7">CBS 121175</strain>
    </source>
</reference>
<dbReference type="EMBL" id="ML210406">
    <property type="protein sequence ID" value="TFK18378.1"/>
    <property type="molecule type" value="Genomic_DNA"/>
</dbReference>
<name>A0A5C3KEL0_COPMA</name>
<comment type="similarity">
    <text evidence="1 4">Belongs to the inositol phosphokinase (IPK) family.</text>
</comment>
<feature type="compositionally biased region" description="Acidic residues" evidence="5">
    <location>
        <begin position="257"/>
        <end position="275"/>
    </location>
</feature>
<dbReference type="GO" id="GO:0008440">
    <property type="term" value="F:inositol-1,4,5-trisphosphate 3-kinase activity"/>
    <property type="evidence" value="ECO:0007669"/>
    <property type="project" value="TreeGrafter"/>
</dbReference>
<keyword evidence="3 4" id="KW-0418">Kinase</keyword>
<keyword evidence="7" id="KW-1185">Reference proteome</keyword>
<evidence type="ECO:0000256" key="5">
    <source>
        <dbReference type="SAM" id="MobiDB-lite"/>
    </source>
</evidence>
<dbReference type="Pfam" id="PF03770">
    <property type="entry name" value="IPK"/>
    <property type="match status" value="1"/>
</dbReference>
<dbReference type="GO" id="GO:0005634">
    <property type="term" value="C:nucleus"/>
    <property type="evidence" value="ECO:0007669"/>
    <property type="project" value="TreeGrafter"/>
</dbReference>
<evidence type="ECO:0000256" key="4">
    <source>
        <dbReference type="RuleBase" id="RU363090"/>
    </source>
</evidence>
<organism evidence="6 7">
    <name type="scientific">Coprinopsis marcescibilis</name>
    <name type="common">Agaric fungus</name>
    <name type="synonym">Psathyrella marcescibilis</name>
    <dbReference type="NCBI Taxonomy" id="230819"/>
    <lineage>
        <taxon>Eukaryota</taxon>
        <taxon>Fungi</taxon>
        <taxon>Dikarya</taxon>
        <taxon>Basidiomycota</taxon>
        <taxon>Agaricomycotina</taxon>
        <taxon>Agaricomycetes</taxon>
        <taxon>Agaricomycetidae</taxon>
        <taxon>Agaricales</taxon>
        <taxon>Agaricineae</taxon>
        <taxon>Psathyrellaceae</taxon>
        <taxon>Coprinopsis</taxon>
    </lineage>
</organism>
<keyword evidence="2 4" id="KW-0808">Transferase</keyword>
<evidence type="ECO:0000313" key="7">
    <source>
        <dbReference type="Proteomes" id="UP000307440"/>
    </source>
</evidence>
<dbReference type="SUPFAM" id="SSF56104">
    <property type="entry name" value="SAICAR synthase-like"/>
    <property type="match status" value="1"/>
</dbReference>
<dbReference type="STRING" id="230819.A0A5C3KEL0"/>
<dbReference type="Proteomes" id="UP000307440">
    <property type="component" value="Unassembled WGS sequence"/>
</dbReference>
<feature type="region of interest" description="Disordered" evidence="5">
    <location>
        <begin position="251"/>
        <end position="278"/>
    </location>
</feature>